<dbReference type="EMBL" id="CP069450">
    <property type="protein sequence ID" value="QRO48701.1"/>
    <property type="molecule type" value="Genomic_DNA"/>
</dbReference>
<organism evidence="2 3">
    <name type="scientific">Butyricimonas virosa</name>
    <dbReference type="NCBI Taxonomy" id="544645"/>
    <lineage>
        <taxon>Bacteria</taxon>
        <taxon>Pseudomonadati</taxon>
        <taxon>Bacteroidota</taxon>
        <taxon>Bacteroidia</taxon>
        <taxon>Bacteroidales</taxon>
        <taxon>Odoribacteraceae</taxon>
        <taxon>Butyricimonas</taxon>
    </lineage>
</organism>
<dbReference type="EMBL" id="QSCR01000002">
    <property type="protein sequence ID" value="RGY20836.1"/>
    <property type="molecule type" value="Genomic_DNA"/>
</dbReference>
<dbReference type="GeneID" id="93098695"/>
<dbReference type="AlphaFoldDB" id="A0A413ISW2"/>
<evidence type="ECO:0000313" key="2">
    <source>
        <dbReference type="EMBL" id="RGY20836.1"/>
    </source>
</evidence>
<reference evidence="2 3" key="1">
    <citation type="submission" date="2018-08" db="EMBL/GenBank/DDBJ databases">
        <title>A genome reference for cultivated species of the human gut microbiota.</title>
        <authorList>
            <person name="Zou Y."/>
            <person name="Xue W."/>
            <person name="Luo G."/>
        </authorList>
    </citation>
    <scope>NUCLEOTIDE SEQUENCE [LARGE SCALE GENOMIC DNA]</scope>
    <source>
        <strain evidence="2 3">OF02-7</strain>
    </source>
</reference>
<protein>
    <submittedName>
        <fullName evidence="2">Uncharacterized protein</fullName>
    </submittedName>
</protein>
<evidence type="ECO:0000313" key="4">
    <source>
        <dbReference type="Proteomes" id="UP000654720"/>
    </source>
</evidence>
<dbReference type="Gene3D" id="3.40.50.300">
    <property type="entry name" value="P-loop containing nucleotide triphosphate hydrolases"/>
    <property type="match status" value="1"/>
</dbReference>
<reference evidence="1 4" key="2">
    <citation type="submission" date="2021-02" db="EMBL/GenBank/DDBJ databases">
        <title>FDA dAtabase for Regulatory Grade micrObial Sequences (FDA-ARGOS): Supporting development and validation of Infectious Disease Dx tests.</title>
        <authorList>
            <person name="Carlson P."/>
            <person name="Fischbach M."/>
            <person name="Hastie J."/>
            <person name="Bilen M."/>
            <person name="Cheng A."/>
            <person name="Tallon L."/>
            <person name="Sadzewicz L."/>
            <person name="Zhao X."/>
            <person name="Boylan J."/>
            <person name="Ott S."/>
            <person name="Bowen H."/>
            <person name="Vavikolanu K."/>
            <person name="Mehta A."/>
            <person name="Aluvathingal J."/>
            <person name="Nadendla S."/>
            <person name="Yan Y."/>
            <person name="Sichtig H."/>
        </authorList>
    </citation>
    <scope>NUCLEOTIDE SEQUENCE [LARGE SCALE GENOMIC DNA]</scope>
    <source>
        <strain evidence="1 4">FDAARGOS_1229</strain>
    </source>
</reference>
<proteinExistence type="predicted"/>
<dbReference type="SUPFAM" id="SSF52540">
    <property type="entry name" value="P-loop containing nucleoside triphosphate hydrolases"/>
    <property type="match status" value="1"/>
</dbReference>
<dbReference type="OrthoDB" id="1522160at2"/>
<keyword evidence="4" id="KW-1185">Reference proteome</keyword>
<sequence length="140" mass="16305">MRGEWDKVNNDVLWSEDNPKRQLIVQAARARLWQVVNELREIVDSMEINNMDYTARMVIEEYKRRLTKNTLFSFMGECIKELKDGGRERTSGTYHNADKIVVLKKGSVAEQGTHEGLIAQKGYYYELGKKSDRIGMIFIK</sequence>
<dbReference type="Proteomes" id="UP000286063">
    <property type="component" value="Unassembled WGS sequence"/>
</dbReference>
<name>A0A413ISW2_9BACT</name>
<dbReference type="InterPro" id="IPR027417">
    <property type="entry name" value="P-loop_NTPase"/>
</dbReference>
<accession>A0A413ISW2</accession>
<dbReference type="RefSeq" id="WP_027202460.1">
    <property type="nucleotide sequence ID" value="NZ_CAJKXH010000014.1"/>
</dbReference>
<evidence type="ECO:0000313" key="1">
    <source>
        <dbReference type="EMBL" id="QRO48701.1"/>
    </source>
</evidence>
<evidence type="ECO:0000313" key="3">
    <source>
        <dbReference type="Proteomes" id="UP000286063"/>
    </source>
</evidence>
<gene>
    <name evidence="2" type="ORF">DXA50_01880</name>
    <name evidence="1" type="ORF">I6J59_12155</name>
</gene>
<dbReference type="Proteomes" id="UP000654720">
    <property type="component" value="Chromosome"/>
</dbReference>